<dbReference type="Pfam" id="PF00582">
    <property type="entry name" value="Usp"/>
    <property type="match status" value="2"/>
</dbReference>
<evidence type="ECO:0000313" key="4">
    <source>
        <dbReference type="Proteomes" id="UP000321926"/>
    </source>
</evidence>
<organism evidence="3 4">
    <name type="scientific">Pontibacter qinzhouensis</name>
    <dbReference type="NCBI Taxonomy" id="2603253"/>
    <lineage>
        <taxon>Bacteria</taxon>
        <taxon>Pseudomonadati</taxon>
        <taxon>Bacteroidota</taxon>
        <taxon>Cytophagia</taxon>
        <taxon>Cytophagales</taxon>
        <taxon>Hymenobacteraceae</taxon>
        <taxon>Pontibacter</taxon>
    </lineage>
</organism>
<dbReference type="InterPro" id="IPR014729">
    <property type="entry name" value="Rossmann-like_a/b/a_fold"/>
</dbReference>
<protein>
    <submittedName>
        <fullName evidence="3">Universal stress protein</fullName>
    </submittedName>
</protein>
<proteinExistence type="inferred from homology"/>
<dbReference type="PANTHER" id="PTHR46268">
    <property type="entry name" value="STRESS RESPONSE PROTEIN NHAX"/>
    <property type="match status" value="1"/>
</dbReference>
<dbReference type="InterPro" id="IPR006015">
    <property type="entry name" value="Universal_stress_UspA"/>
</dbReference>
<comment type="caution">
    <text evidence="3">The sequence shown here is derived from an EMBL/GenBank/DDBJ whole genome shotgun (WGS) entry which is preliminary data.</text>
</comment>
<feature type="domain" description="UspA" evidence="2">
    <location>
        <begin position="159"/>
        <end position="279"/>
    </location>
</feature>
<dbReference type="RefSeq" id="WP_147922389.1">
    <property type="nucleotide sequence ID" value="NZ_VRTY01000051.1"/>
</dbReference>
<dbReference type="OrthoDB" id="1522603at2"/>
<feature type="domain" description="UspA" evidence="2">
    <location>
        <begin position="1"/>
        <end position="149"/>
    </location>
</feature>
<evidence type="ECO:0000256" key="1">
    <source>
        <dbReference type="ARBA" id="ARBA00008791"/>
    </source>
</evidence>
<dbReference type="InterPro" id="IPR006016">
    <property type="entry name" value="UspA"/>
</dbReference>
<comment type="similarity">
    <text evidence="1">Belongs to the universal stress protein A family.</text>
</comment>
<dbReference type="EMBL" id="VRTY01000051">
    <property type="protein sequence ID" value="TXK44296.1"/>
    <property type="molecule type" value="Genomic_DNA"/>
</dbReference>
<dbReference type="PANTHER" id="PTHR46268:SF6">
    <property type="entry name" value="UNIVERSAL STRESS PROTEIN UP12"/>
    <property type="match status" value="1"/>
</dbReference>
<dbReference type="CDD" id="cd00293">
    <property type="entry name" value="USP-like"/>
    <property type="match status" value="2"/>
</dbReference>
<evidence type="ECO:0000259" key="2">
    <source>
        <dbReference type="Pfam" id="PF00582"/>
    </source>
</evidence>
<dbReference type="PRINTS" id="PR01438">
    <property type="entry name" value="UNVRSLSTRESS"/>
</dbReference>
<evidence type="ECO:0000313" key="3">
    <source>
        <dbReference type="EMBL" id="TXK44296.1"/>
    </source>
</evidence>
<sequence length="283" mass="31626">MRRILVPTDFSEQAQHAFEVAIAIAQKTGATIKLLHALDLPYSTSSFSATGDTMNTRTDMDYIFTLKLLERTKAQMHALIQSVHGSGVEVVEDVDTDHVFSKIKRVIEEDNIDLVVMGSKGASGMNEFLVGSNTEKVVRIAPCPVLTVKKHHDSFQVRDLVLASDFKKEASSAFERFKYFQQVFGAKLHLVYINTPGNFESTENLKTQMQQVADKYKLQNYTISVFNDANEEDGILRFANEIKADMIMMATHGRTGFAHLLRGSIAEDLVNHADLPVLTFHLG</sequence>
<dbReference type="SUPFAM" id="SSF52402">
    <property type="entry name" value="Adenine nucleotide alpha hydrolases-like"/>
    <property type="match status" value="2"/>
</dbReference>
<name>A0A5C8K5H2_9BACT</name>
<dbReference type="Proteomes" id="UP000321926">
    <property type="component" value="Unassembled WGS sequence"/>
</dbReference>
<gene>
    <name evidence="3" type="ORF">FVR03_14040</name>
</gene>
<reference evidence="3 4" key="1">
    <citation type="submission" date="2019-08" db="EMBL/GenBank/DDBJ databases">
        <authorList>
            <person name="Shi S."/>
        </authorList>
    </citation>
    <scope>NUCLEOTIDE SEQUENCE [LARGE SCALE GENOMIC DNA]</scope>
    <source>
        <strain evidence="3 4">GY10130</strain>
    </source>
</reference>
<accession>A0A5C8K5H2</accession>
<dbReference type="Gene3D" id="3.40.50.620">
    <property type="entry name" value="HUPs"/>
    <property type="match status" value="2"/>
</dbReference>
<dbReference type="AlphaFoldDB" id="A0A5C8K5H2"/>
<keyword evidence="4" id="KW-1185">Reference proteome</keyword>